<dbReference type="Proteomes" id="UP000006247">
    <property type="component" value="Unassembled WGS sequence"/>
</dbReference>
<reference evidence="1 2" key="1">
    <citation type="submission" date="2009-01" db="EMBL/GenBank/DDBJ databases">
        <authorList>
            <person name="Fulton L."/>
            <person name="Clifton S."/>
            <person name="Chinwalla A.T."/>
            <person name="Mitreva M."/>
            <person name="Sodergren E."/>
            <person name="Weinstock G."/>
            <person name="Clifton S."/>
            <person name="Dooling D.J."/>
            <person name="Fulton B."/>
            <person name="Minx P."/>
            <person name="Pepin K.H."/>
            <person name="Johnson M."/>
            <person name="Bhonagiri V."/>
            <person name="Nash W.E."/>
            <person name="Mardis E.R."/>
            <person name="Wilson R.K."/>
        </authorList>
    </citation>
    <scope>NUCLEOTIDE SEQUENCE [LARGE SCALE GENOMIC DNA]</scope>
    <source>
        <strain evidence="1 2">ATCC 33806</strain>
    </source>
</reference>
<proteinExistence type="predicted"/>
<protein>
    <submittedName>
        <fullName evidence="1">Uncharacterized protein</fullName>
    </submittedName>
</protein>
<organism evidence="1 2">
    <name type="scientific">Corynebacterium matruchotii ATCC 33806</name>
    <dbReference type="NCBI Taxonomy" id="566549"/>
    <lineage>
        <taxon>Bacteria</taxon>
        <taxon>Bacillati</taxon>
        <taxon>Actinomycetota</taxon>
        <taxon>Actinomycetes</taxon>
        <taxon>Mycobacteriales</taxon>
        <taxon>Corynebacteriaceae</taxon>
        <taxon>Corynebacterium</taxon>
    </lineage>
</organism>
<dbReference type="HOGENOM" id="CLU_3024435_0_0_11"/>
<sequence length="55" mass="5980">MWGSGGYILSTVDLLSRSFLLDVGKILVVPGLNVPCDVDAHHTDTRLVKGYDYDG</sequence>
<name>C0E791_9CORY</name>
<comment type="caution">
    <text evidence="1">The sequence shown here is derived from an EMBL/GenBank/DDBJ whole genome shotgun (WGS) entry which is preliminary data.</text>
</comment>
<gene>
    <name evidence="1" type="ORF">CORMATOL_02880</name>
</gene>
<evidence type="ECO:0000313" key="1">
    <source>
        <dbReference type="EMBL" id="EEG25650.1"/>
    </source>
</evidence>
<evidence type="ECO:0000313" key="2">
    <source>
        <dbReference type="Proteomes" id="UP000006247"/>
    </source>
</evidence>
<accession>C0E791</accession>
<dbReference type="EMBL" id="ACEB01000051">
    <property type="protein sequence ID" value="EEG25650.1"/>
    <property type="molecule type" value="Genomic_DNA"/>
</dbReference>
<dbReference type="AlphaFoldDB" id="C0E791"/>